<dbReference type="Proteomes" id="UP000628840">
    <property type="component" value="Unassembled WGS sequence"/>
</dbReference>
<dbReference type="GO" id="GO:0004673">
    <property type="term" value="F:protein histidine kinase activity"/>
    <property type="evidence" value="ECO:0007669"/>
    <property type="project" value="UniProtKB-EC"/>
</dbReference>
<proteinExistence type="predicted"/>
<dbReference type="PANTHER" id="PTHR44936">
    <property type="entry name" value="SENSOR PROTEIN CREC"/>
    <property type="match status" value="1"/>
</dbReference>
<dbReference type="SMART" id="SM00387">
    <property type="entry name" value="HATPase_c"/>
    <property type="match status" value="1"/>
</dbReference>
<dbReference type="EC" id="2.7.13.3" evidence="2"/>
<dbReference type="InterPro" id="IPR005467">
    <property type="entry name" value="His_kinase_dom"/>
</dbReference>
<protein>
    <recommendedName>
        <fullName evidence="2">histidine kinase</fullName>
        <ecNumber evidence="2">2.7.13.3</ecNumber>
    </recommendedName>
</protein>
<dbReference type="PRINTS" id="PR00344">
    <property type="entry name" value="BCTRLSENSOR"/>
</dbReference>
<dbReference type="InterPro" id="IPR004358">
    <property type="entry name" value="Sig_transdc_His_kin-like_C"/>
</dbReference>
<gene>
    <name evidence="8" type="ORF">GCM10009037_23620</name>
</gene>
<dbReference type="Gene3D" id="3.30.565.10">
    <property type="entry name" value="Histidine kinase-like ATPase, C-terminal domain"/>
    <property type="match status" value="1"/>
</dbReference>
<evidence type="ECO:0000256" key="1">
    <source>
        <dbReference type="ARBA" id="ARBA00000085"/>
    </source>
</evidence>
<evidence type="ECO:0000259" key="7">
    <source>
        <dbReference type="PROSITE" id="PS50109"/>
    </source>
</evidence>
<keyword evidence="4" id="KW-0547">Nucleotide-binding</keyword>
<name>A0A830FC54_9EURY</name>
<dbReference type="EMBL" id="BMPF01000003">
    <property type="protein sequence ID" value="GGL39167.1"/>
    <property type="molecule type" value="Genomic_DNA"/>
</dbReference>
<evidence type="ECO:0000313" key="9">
    <source>
        <dbReference type="Proteomes" id="UP000628840"/>
    </source>
</evidence>
<comment type="catalytic activity">
    <reaction evidence="1">
        <text>ATP + protein L-histidine = ADP + protein N-phospho-L-histidine.</text>
        <dbReference type="EC" id="2.7.13.3"/>
    </reaction>
</comment>
<dbReference type="InterPro" id="IPR036890">
    <property type="entry name" value="HATPase_C_sf"/>
</dbReference>
<dbReference type="GO" id="GO:0005524">
    <property type="term" value="F:ATP binding"/>
    <property type="evidence" value="ECO:0007669"/>
    <property type="project" value="UniProtKB-KW"/>
</dbReference>
<dbReference type="Pfam" id="PF02518">
    <property type="entry name" value="HATPase_c"/>
    <property type="match status" value="1"/>
</dbReference>
<dbReference type="SUPFAM" id="SSF55874">
    <property type="entry name" value="ATPase domain of HSP90 chaperone/DNA topoisomerase II/histidine kinase"/>
    <property type="match status" value="1"/>
</dbReference>
<dbReference type="CDD" id="cd00075">
    <property type="entry name" value="HATPase"/>
    <property type="match status" value="1"/>
</dbReference>
<keyword evidence="5" id="KW-0418">Kinase</keyword>
<keyword evidence="3" id="KW-0808">Transferase</keyword>
<evidence type="ECO:0000256" key="5">
    <source>
        <dbReference type="ARBA" id="ARBA00022777"/>
    </source>
</evidence>
<evidence type="ECO:0000313" key="8">
    <source>
        <dbReference type="EMBL" id="GGL39167.1"/>
    </source>
</evidence>
<evidence type="ECO:0000256" key="3">
    <source>
        <dbReference type="ARBA" id="ARBA00022679"/>
    </source>
</evidence>
<dbReference type="PROSITE" id="PS50109">
    <property type="entry name" value="HIS_KIN"/>
    <property type="match status" value="1"/>
</dbReference>
<evidence type="ECO:0000256" key="6">
    <source>
        <dbReference type="ARBA" id="ARBA00022840"/>
    </source>
</evidence>
<comment type="caution">
    <text evidence="8">The sequence shown here is derived from an EMBL/GenBank/DDBJ whole genome shotgun (WGS) entry which is preliminary data.</text>
</comment>
<dbReference type="InterPro" id="IPR050980">
    <property type="entry name" value="2C_sensor_his_kinase"/>
</dbReference>
<dbReference type="InterPro" id="IPR003594">
    <property type="entry name" value="HATPase_dom"/>
</dbReference>
<sequence length="328" mass="34944">MGVEHTVPGAGDVLERTRDAVLVYDTDGAVSDANAAAHDDLPDALLDDAFDAVDGGMRSYRDALTAVRVGQRDDARARLSVGDRTLSARFTPVADDPPRPVCAVLREQDDPRVEDLALLCRVLRHDIRNRATIIGGWVDHLREQSDAVECPTYDRIVGAVDDIIRTTETADGMAGAVVDGRVVTDPVPLAETLEREVEAVRREHPDAVVSAPDLDADLAVEATPMLGTVFYNLLQNAVVHNPASEPHVTVTVDHTPDTVTVSVADDGPGIPPDCAETLFERGEQGAESRGNGLGLYLVKKFVDAFGGDITAGANDPTGAVFAVTLRRA</sequence>
<dbReference type="PANTHER" id="PTHR44936:SF10">
    <property type="entry name" value="SENSOR PROTEIN RSTB"/>
    <property type="match status" value="1"/>
</dbReference>
<evidence type="ECO:0000256" key="2">
    <source>
        <dbReference type="ARBA" id="ARBA00012438"/>
    </source>
</evidence>
<keyword evidence="6" id="KW-0067">ATP-binding</keyword>
<accession>A0A830FC54</accession>
<evidence type="ECO:0000256" key="4">
    <source>
        <dbReference type="ARBA" id="ARBA00022741"/>
    </source>
</evidence>
<feature type="domain" description="Histidine kinase" evidence="7">
    <location>
        <begin position="122"/>
        <end position="328"/>
    </location>
</feature>
<keyword evidence="9" id="KW-1185">Reference proteome</keyword>
<organism evidence="8 9">
    <name type="scientific">Halarchaeum grantii</name>
    <dbReference type="NCBI Taxonomy" id="1193105"/>
    <lineage>
        <taxon>Archaea</taxon>
        <taxon>Methanobacteriati</taxon>
        <taxon>Methanobacteriota</taxon>
        <taxon>Stenosarchaea group</taxon>
        <taxon>Halobacteria</taxon>
        <taxon>Halobacteriales</taxon>
        <taxon>Halobacteriaceae</taxon>
    </lineage>
</organism>
<dbReference type="AlphaFoldDB" id="A0A830FC54"/>
<reference evidence="8 9" key="1">
    <citation type="journal article" date="2019" name="Int. J. Syst. Evol. Microbiol.">
        <title>The Global Catalogue of Microorganisms (GCM) 10K type strain sequencing project: providing services to taxonomists for standard genome sequencing and annotation.</title>
        <authorList>
            <consortium name="The Broad Institute Genomics Platform"/>
            <consortium name="The Broad Institute Genome Sequencing Center for Infectious Disease"/>
            <person name="Wu L."/>
            <person name="Ma J."/>
        </authorList>
    </citation>
    <scope>NUCLEOTIDE SEQUENCE [LARGE SCALE GENOMIC DNA]</scope>
    <source>
        <strain evidence="8 9">JCM 19585</strain>
    </source>
</reference>